<keyword evidence="3" id="KW-1185">Reference proteome</keyword>
<evidence type="ECO:0000313" key="2">
    <source>
        <dbReference type="EMBL" id="QDU39500.1"/>
    </source>
</evidence>
<dbReference type="SMART" id="SM00028">
    <property type="entry name" value="TPR"/>
    <property type="match status" value="3"/>
</dbReference>
<reference evidence="2 3" key="1">
    <citation type="submission" date="2019-02" db="EMBL/GenBank/DDBJ databases">
        <title>Deep-cultivation of Planctomycetes and their phenomic and genomic characterization uncovers novel biology.</title>
        <authorList>
            <person name="Wiegand S."/>
            <person name="Jogler M."/>
            <person name="Boedeker C."/>
            <person name="Pinto D."/>
            <person name="Vollmers J."/>
            <person name="Rivas-Marin E."/>
            <person name="Kohn T."/>
            <person name="Peeters S.H."/>
            <person name="Heuer A."/>
            <person name="Rast P."/>
            <person name="Oberbeckmann S."/>
            <person name="Bunk B."/>
            <person name="Jeske O."/>
            <person name="Meyerdierks A."/>
            <person name="Storesund J.E."/>
            <person name="Kallscheuer N."/>
            <person name="Luecker S."/>
            <person name="Lage O.M."/>
            <person name="Pohl T."/>
            <person name="Merkel B.J."/>
            <person name="Hornburger P."/>
            <person name="Mueller R.-W."/>
            <person name="Bruemmer F."/>
            <person name="Labrenz M."/>
            <person name="Spormann A.M."/>
            <person name="Op den Camp H."/>
            <person name="Overmann J."/>
            <person name="Amann R."/>
            <person name="Jetten M.S.M."/>
            <person name="Mascher T."/>
            <person name="Medema M.H."/>
            <person name="Devos D.P."/>
            <person name="Kaster A.-K."/>
            <person name="Ovreas L."/>
            <person name="Rohde M."/>
            <person name="Galperin M.Y."/>
            <person name="Jogler C."/>
        </authorList>
    </citation>
    <scope>NUCLEOTIDE SEQUENCE [LARGE SCALE GENOMIC DNA]</scope>
    <source>
        <strain evidence="2 3">Mal4</strain>
    </source>
</reference>
<dbReference type="PROSITE" id="PS51257">
    <property type="entry name" value="PROKAR_LIPOPROTEIN"/>
    <property type="match status" value="1"/>
</dbReference>
<dbReference type="Proteomes" id="UP000320496">
    <property type="component" value="Chromosome"/>
</dbReference>
<gene>
    <name evidence="2" type="ORF">Mal4_38450</name>
</gene>
<dbReference type="PROSITE" id="PS50005">
    <property type="entry name" value="TPR"/>
    <property type="match status" value="2"/>
</dbReference>
<dbReference type="PANTHER" id="PTHR45588:SF1">
    <property type="entry name" value="WW DOMAIN-CONTAINING PROTEIN"/>
    <property type="match status" value="1"/>
</dbReference>
<feature type="repeat" description="TPR" evidence="1">
    <location>
        <begin position="483"/>
        <end position="516"/>
    </location>
</feature>
<evidence type="ECO:0000256" key="1">
    <source>
        <dbReference type="PROSITE-ProRule" id="PRU00339"/>
    </source>
</evidence>
<keyword evidence="1" id="KW-0802">TPR repeat</keyword>
<dbReference type="AlphaFoldDB" id="A0A517ZAM6"/>
<dbReference type="EMBL" id="CP036275">
    <property type="protein sequence ID" value="QDU39500.1"/>
    <property type="molecule type" value="Genomic_DNA"/>
</dbReference>
<protein>
    <submittedName>
        <fullName evidence="2">Tetratricopeptide repeat protein</fullName>
    </submittedName>
</protein>
<proteinExistence type="predicted"/>
<name>A0A517ZAM6_9PLAN</name>
<dbReference type="KEGG" id="mri:Mal4_38450"/>
<sequence>MNAPTFRMQLYGIAGVAVAMLVGCEAASPPDTGRRAPAREKPYAILYDGFENYSREVDTSSEEAQKFINQGLQWLYGFNDDEAIRCFREAARLDPECAFPWWGIAFASGNNINDPVMSEKETREALEACQEALARIDNASDVERALINAVTKRYSAEPPEDQQVLEEAYANAMEKVWTQFPDDPDVGTLYAEALMNLQPWDYWTEDGQPKKRAEEIVSTLETVIAMAPDHPGALHYYIHAVEASKTPERAEAAADRLVDLVPGSSHLTHMPSHIFGRLGRYTDAADANAKAIRADRSYLATAEEQDYYGLYISHNLHFLAYAAMMEGRYETALQAAREMETHVPSTFMERYPQIADGWTSALPHVLVRFGRWKEILELEEYPKGRPISRAMRHYARSIAYSATGRINEARGEIDAFNAAAAAVPTDWTIGFNPAHSVFPLARKMMQGELLFRIGDHDEAFELLREAAELEDRLIYDEPPAWLQPVRHALGALMMAGGRFAEAEKVYEEDLERNPRNGWSLLGLEKSRRAQGKTDDLSRLTRERAKAWARADVSPTSSCYCEPGAVTLE</sequence>
<feature type="repeat" description="TPR" evidence="1">
    <location>
        <begin position="64"/>
        <end position="97"/>
    </location>
</feature>
<dbReference type="PANTHER" id="PTHR45588">
    <property type="entry name" value="TPR DOMAIN-CONTAINING PROTEIN"/>
    <property type="match status" value="1"/>
</dbReference>
<evidence type="ECO:0000313" key="3">
    <source>
        <dbReference type="Proteomes" id="UP000320496"/>
    </source>
</evidence>
<organism evidence="2 3">
    <name type="scientific">Maioricimonas rarisocia</name>
    <dbReference type="NCBI Taxonomy" id="2528026"/>
    <lineage>
        <taxon>Bacteria</taxon>
        <taxon>Pseudomonadati</taxon>
        <taxon>Planctomycetota</taxon>
        <taxon>Planctomycetia</taxon>
        <taxon>Planctomycetales</taxon>
        <taxon>Planctomycetaceae</taxon>
        <taxon>Maioricimonas</taxon>
    </lineage>
</organism>
<accession>A0A517ZAM6</accession>
<dbReference type="SUPFAM" id="SSF48452">
    <property type="entry name" value="TPR-like"/>
    <property type="match status" value="3"/>
</dbReference>
<dbReference type="InterPro" id="IPR011990">
    <property type="entry name" value="TPR-like_helical_dom_sf"/>
</dbReference>
<dbReference type="Gene3D" id="1.25.40.10">
    <property type="entry name" value="Tetratricopeptide repeat domain"/>
    <property type="match status" value="3"/>
</dbReference>
<dbReference type="InterPro" id="IPR019734">
    <property type="entry name" value="TPR_rpt"/>
</dbReference>